<accession>A0A4Y2CM53</accession>
<evidence type="ECO:0000259" key="1">
    <source>
        <dbReference type="Pfam" id="PF00078"/>
    </source>
</evidence>
<name>A0A4Y2CM53_ARAVE</name>
<keyword evidence="2" id="KW-0695">RNA-directed DNA polymerase</keyword>
<dbReference type="InterPro" id="IPR043502">
    <property type="entry name" value="DNA/RNA_pol_sf"/>
</dbReference>
<protein>
    <submittedName>
        <fullName evidence="2">Putative RNA-directed DNA polymerase from transposon BS</fullName>
    </submittedName>
</protein>
<dbReference type="EMBL" id="BGPR01000202">
    <property type="protein sequence ID" value="GBM04395.1"/>
    <property type="molecule type" value="Genomic_DNA"/>
</dbReference>
<organism evidence="2 3">
    <name type="scientific">Araneus ventricosus</name>
    <name type="common">Orbweaver spider</name>
    <name type="synonym">Epeira ventricosa</name>
    <dbReference type="NCBI Taxonomy" id="182803"/>
    <lineage>
        <taxon>Eukaryota</taxon>
        <taxon>Metazoa</taxon>
        <taxon>Ecdysozoa</taxon>
        <taxon>Arthropoda</taxon>
        <taxon>Chelicerata</taxon>
        <taxon>Arachnida</taxon>
        <taxon>Araneae</taxon>
        <taxon>Araneomorphae</taxon>
        <taxon>Entelegynae</taxon>
        <taxon>Araneoidea</taxon>
        <taxon>Araneidae</taxon>
        <taxon>Araneus</taxon>
    </lineage>
</organism>
<evidence type="ECO:0000313" key="3">
    <source>
        <dbReference type="Proteomes" id="UP000499080"/>
    </source>
</evidence>
<evidence type="ECO:0000313" key="2">
    <source>
        <dbReference type="EMBL" id="GBM04395.1"/>
    </source>
</evidence>
<reference evidence="2 3" key="1">
    <citation type="journal article" date="2019" name="Sci. Rep.">
        <title>Orb-weaving spider Araneus ventricosus genome elucidates the spidroin gene catalogue.</title>
        <authorList>
            <person name="Kono N."/>
            <person name="Nakamura H."/>
            <person name="Ohtoshi R."/>
            <person name="Moran D.A.P."/>
            <person name="Shinohara A."/>
            <person name="Yoshida Y."/>
            <person name="Fujiwara M."/>
            <person name="Mori M."/>
            <person name="Tomita M."/>
            <person name="Arakawa K."/>
        </authorList>
    </citation>
    <scope>NUCLEOTIDE SEQUENCE [LARGE SCALE GENOMIC DNA]</scope>
</reference>
<dbReference type="InterPro" id="IPR000477">
    <property type="entry name" value="RT_dom"/>
</dbReference>
<dbReference type="SUPFAM" id="SSF56672">
    <property type="entry name" value="DNA/RNA polymerases"/>
    <property type="match status" value="1"/>
</dbReference>
<dbReference type="PANTHER" id="PTHR19446">
    <property type="entry name" value="REVERSE TRANSCRIPTASES"/>
    <property type="match status" value="1"/>
</dbReference>
<comment type="caution">
    <text evidence="2">The sequence shown here is derived from an EMBL/GenBank/DDBJ whole genome shotgun (WGS) entry which is preliminary data.</text>
</comment>
<dbReference type="Proteomes" id="UP000499080">
    <property type="component" value="Unassembled WGS sequence"/>
</dbReference>
<gene>
    <name evidence="2" type="primary">RTase_224</name>
    <name evidence="2" type="ORF">AVEN_35577_1</name>
</gene>
<feature type="domain" description="Reverse transcriptase" evidence="1">
    <location>
        <begin position="38"/>
        <end position="159"/>
    </location>
</feature>
<keyword evidence="2" id="KW-0808">Transferase</keyword>
<proteinExistence type="predicted"/>
<sequence length="163" mass="19191">MIVNLSNAAKQRLLFNQSWLYGKLPMDWKRDIVVPILKPGRGADISENYRPISLTCIPCKIMERIILNRLNFHLTEKNLFPREQYGFRKGHGTIDQILYFCQYVRDAQNKKPTNHTITVLLDLTKAFDKVWCNKLISKLFEEFAISGRALPWISDFLSRRQFK</sequence>
<keyword evidence="3" id="KW-1185">Reference proteome</keyword>
<dbReference type="GO" id="GO:0003964">
    <property type="term" value="F:RNA-directed DNA polymerase activity"/>
    <property type="evidence" value="ECO:0007669"/>
    <property type="project" value="UniProtKB-KW"/>
</dbReference>
<dbReference type="OrthoDB" id="6436989at2759"/>
<dbReference type="Pfam" id="PF00078">
    <property type="entry name" value="RVT_1"/>
    <property type="match status" value="1"/>
</dbReference>
<keyword evidence="2" id="KW-0548">Nucleotidyltransferase</keyword>
<dbReference type="AlphaFoldDB" id="A0A4Y2CM53"/>